<feature type="non-terminal residue" evidence="2">
    <location>
        <position position="31"/>
    </location>
</feature>
<keyword evidence="3" id="KW-1185">Reference proteome</keyword>
<sequence length="31" mass="2969">MLRLAQGLLGGHVQALPPAPSSGHAAPGAGH</sequence>
<evidence type="ECO:0000313" key="2">
    <source>
        <dbReference type="EMBL" id="MCI86340.1"/>
    </source>
</evidence>
<evidence type="ECO:0000256" key="1">
    <source>
        <dbReference type="SAM" id="MobiDB-lite"/>
    </source>
</evidence>
<dbReference type="EMBL" id="LXQA011137746">
    <property type="protein sequence ID" value="MCI86340.1"/>
    <property type="molecule type" value="Genomic_DNA"/>
</dbReference>
<protein>
    <submittedName>
        <fullName evidence="2">Uncharacterized protein</fullName>
    </submittedName>
</protein>
<reference evidence="2 3" key="1">
    <citation type="journal article" date="2018" name="Front. Plant Sci.">
        <title>Red Clover (Trifolium pratense) and Zigzag Clover (T. medium) - A Picture of Genomic Similarities and Differences.</title>
        <authorList>
            <person name="Dluhosova J."/>
            <person name="Istvanek J."/>
            <person name="Nedelnik J."/>
            <person name="Repkova J."/>
        </authorList>
    </citation>
    <scope>NUCLEOTIDE SEQUENCE [LARGE SCALE GENOMIC DNA]</scope>
    <source>
        <strain evidence="3">cv. 10/8</strain>
        <tissue evidence="2">Leaf</tissue>
    </source>
</reference>
<organism evidence="2 3">
    <name type="scientific">Trifolium medium</name>
    <dbReference type="NCBI Taxonomy" id="97028"/>
    <lineage>
        <taxon>Eukaryota</taxon>
        <taxon>Viridiplantae</taxon>
        <taxon>Streptophyta</taxon>
        <taxon>Embryophyta</taxon>
        <taxon>Tracheophyta</taxon>
        <taxon>Spermatophyta</taxon>
        <taxon>Magnoliopsida</taxon>
        <taxon>eudicotyledons</taxon>
        <taxon>Gunneridae</taxon>
        <taxon>Pentapetalae</taxon>
        <taxon>rosids</taxon>
        <taxon>fabids</taxon>
        <taxon>Fabales</taxon>
        <taxon>Fabaceae</taxon>
        <taxon>Papilionoideae</taxon>
        <taxon>50 kb inversion clade</taxon>
        <taxon>NPAAA clade</taxon>
        <taxon>Hologalegina</taxon>
        <taxon>IRL clade</taxon>
        <taxon>Trifolieae</taxon>
        <taxon>Trifolium</taxon>
    </lineage>
</organism>
<comment type="caution">
    <text evidence="2">The sequence shown here is derived from an EMBL/GenBank/DDBJ whole genome shotgun (WGS) entry which is preliminary data.</text>
</comment>
<proteinExistence type="predicted"/>
<dbReference type="Proteomes" id="UP000265520">
    <property type="component" value="Unassembled WGS sequence"/>
</dbReference>
<feature type="compositionally biased region" description="Low complexity" evidence="1">
    <location>
        <begin position="21"/>
        <end position="31"/>
    </location>
</feature>
<dbReference type="AlphaFoldDB" id="A0A392VIZ1"/>
<evidence type="ECO:0000313" key="3">
    <source>
        <dbReference type="Proteomes" id="UP000265520"/>
    </source>
</evidence>
<feature type="region of interest" description="Disordered" evidence="1">
    <location>
        <begin position="9"/>
        <end position="31"/>
    </location>
</feature>
<accession>A0A392VIZ1</accession>
<name>A0A392VIZ1_9FABA</name>